<dbReference type="EMBL" id="DF237820">
    <property type="protein sequence ID" value="GAQ91862.1"/>
    <property type="molecule type" value="Genomic_DNA"/>
</dbReference>
<feature type="compositionally biased region" description="Basic and acidic residues" evidence="1">
    <location>
        <begin position="488"/>
        <end position="499"/>
    </location>
</feature>
<dbReference type="PANTHER" id="PTHR34305">
    <property type="entry name" value="EXPRESSED PROTEIN"/>
    <property type="match status" value="1"/>
</dbReference>
<name>A0A1Y1IP42_KLENI</name>
<keyword evidence="3" id="KW-1185">Reference proteome</keyword>
<accession>A0A1Y1IP42</accession>
<reference evidence="2 3" key="1">
    <citation type="journal article" date="2014" name="Nat. Commun.">
        <title>Klebsormidium flaccidum genome reveals primary factors for plant terrestrial adaptation.</title>
        <authorList>
            <person name="Hori K."/>
            <person name="Maruyama F."/>
            <person name="Fujisawa T."/>
            <person name="Togashi T."/>
            <person name="Yamamoto N."/>
            <person name="Seo M."/>
            <person name="Sato S."/>
            <person name="Yamada T."/>
            <person name="Mori H."/>
            <person name="Tajima N."/>
            <person name="Moriyama T."/>
            <person name="Ikeuchi M."/>
            <person name="Watanabe M."/>
            <person name="Wada H."/>
            <person name="Kobayashi K."/>
            <person name="Saito M."/>
            <person name="Masuda T."/>
            <person name="Sasaki-Sekimoto Y."/>
            <person name="Mashiguchi K."/>
            <person name="Awai K."/>
            <person name="Shimojima M."/>
            <person name="Masuda S."/>
            <person name="Iwai M."/>
            <person name="Nobusawa T."/>
            <person name="Narise T."/>
            <person name="Kondo S."/>
            <person name="Saito H."/>
            <person name="Sato R."/>
            <person name="Murakawa M."/>
            <person name="Ihara Y."/>
            <person name="Oshima-Yamada Y."/>
            <person name="Ohtaka K."/>
            <person name="Satoh M."/>
            <person name="Sonobe K."/>
            <person name="Ishii M."/>
            <person name="Ohtani R."/>
            <person name="Kanamori-Sato M."/>
            <person name="Honoki R."/>
            <person name="Miyazaki D."/>
            <person name="Mochizuki H."/>
            <person name="Umetsu J."/>
            <person name="Higashi K."/>
            <person name="Shibata D."/>
            <person name="Kamiya Y."/>
            <person name="Sato N."/>
            <person name="Nakamura Y."/>
            <person name="Tabata S."/>
            <person name="Ida S."/>
            <person name="Kurokawa K."/>
            <person name="Ohta H."/>
        </authorList>
    </citation>
    <scope>NUCLEOTIDE SEQUENCE [LARGE SCALE GENOMIC DNA]</scope>
    <source>
        <strain evidence="2 3">NIES-2285</strain>
    </source>
</reference>
<sequence>MESQASLQHFSSVLAHIEQGTVESITSGEIRVDIETCKERFAVRCLTCLHQVWVKSKGGAGLLMLKFRKGDRGASMGYLISAEIPKSKQCKQIVCLSCVHKLLGVVTESTDGLLVTLSKRKDGGQDTAVLRRETRRSPWSQALELTDDLLSFLCRENARTMPVQRLVAMAASQIGRRGMAKGVRPRAKGAAEETNTEEGSALGIKAQGVRYLEMMASPEGLARVYLPTESASPPLRLYMSAWDHNGKGRPKELGKPSKTHALPETVWWSTLGELCCTCDHRGRLMENAPCVHKLAMAAISESWAPTAEPPTHESFGRGARVERIGVDATGSYFAVAENLQGAPGPKRRMLFRSSKGAWYCEGKRDGCPSLVDCSHVLAAKKALRSDEGDVSMADQLILRLSEPLSRAAMDWLKAWNGSKLPEIGGVPTAGPSSQGGGDAGLSEEERYLVELLEKRPHEPAKCAGDSCFCQQHDRLFGEAVAHVFDDWGSKGGDRGREGGLVEEQPPRKRARRNKTFWEAHKEGSQPATRVGWDARPPTEARGKEAIRGWIDACTSCSMASLASAGGRCEHGEASRVRAPVMLLTTEAVQVLRPKLARLSDAHAVHDPLVTSLNRPVPVSKLRDCHFAELSEKGLLSAPCPLGPPACGGSWVEQWVEAAVTASQWSQQVRVRVYHCQCLNAAHAIHFDGEHLGLFTWNRRTIFVQESLQLLLRGMQHGHSFKAELATHQAAFQRSPEVAVLSEETWRRASLDFFKLVGLGLRDCCSLCGPHPKVLLCDGIVGLASTDGAQKPGGLGSSSLDAQRTFCHPSRESSGTLLEKSSISGRDYCGAGLEGGGMKRKLLLQPELREAIARLSQHRPKDEKVGERLSKAEFEALLDGLAHEDPRIVKRFGPGEDEGPLPEDGRRRLLVEQRTMVRDRNLAVFELLTSIQADFARRGLSPNVWEHWVGEWTELLYSLGAHDSDEDLIGVATLHVVRKLLLGGEASLEDRRELGREAPVLRRLLDSYGGLTFPAFFMRTLHHLYMLALLARGATGFEVNGRRGWVHKAIDSFERAVVLLAEARRRPLSIEERRRLDEARGLANELLPGIERLEPSAEQWEAMSDHERSLLRERLGRDEEGAGLHPLPSEHSFRAEQDALACYTLPGWEQKRGLTHYSSFEHPDGRSRSSEEFKCATGKSVTEWDAENVLGLVKAAGKLSGKKGNASKRPNRSRGVFVFCCPHRLSYGFHTMLRGESPRDVFAVLYTRLRREDLPEILVYDNACARRNYCMRRAPGYFANVRFSVDR</sequence>
<dbReference type="PANTHER" id="PTHR34305:SF1">
    <property type="entry name" value="SWIM-TYPE DOMAIN-CONTAINING PROTEIN"/>
    <property type="match status" value="1"/>
</dbReference>
<evidence type="ECO:0000256" key="1">
    <source>
        <dbReference type="SAM" id="MobiDB-lite"/>
    </source>
</evidence>
<dbReference type="STRING" id="105231.A0A1Y1IP42"/>
<evidence type="ECO:0000313" key="3">
    <source>
        <dbReference type="Proteomes" id="UP000054558"/>
    </source>
</evidence>
<evidence type="ECO:0000313" key="2">
    <source>
        <dbReference type="EMBL" id="GAQ91862.1"/>
    </source>
</evidence>
<proteinExistence type="predicted"/>
<organism evidence="2 3">
    <name type="scientific">Klebsormidium nitens</name>
    <name type="common">Green alga</name>
    <name type="synonym">Ulothrix nitens</name>
    <dbReference type="NCBI Taxonomy" id="105231"/>
    <lineage>
        <taxon>Eukaryota</taxon>
        <taxon>Viridiplantae</taxon>
        <taxon>Streptophyta</taxon>
        <taxon>Klebsormidiophyceae</taxon>
        <taxon>Klebsormidiales</taxon>
        <taxon>Klebsormidiaceae</taxon>
        <taxon>Klebsormidium</taxon>
    </lineage>
</organism>
<feature type="region of interest" description="Disordered" evidence="1">
    <location>
        <begin position="488"/>
        <end position="513"/>
    </location>
</feature>
<gene>
    <name evidence="2" type="ORF">KFL_008710010</name>
</gene>
<protein>
    <submittedName>
        <fullName evidence="2">Uncharacterized protein</fullName>
    </submittedName>
</protein>
<feature type="region of interest" description="Disordered" evidence="1">
    <location>
        <begin position="179"/>
        <end position="199"/>
    </location>
</feature>
<dbReference type="Proteomes" id="UP000054558">
    <property type="component" value="Unassembled WGS sequence"/>
</dbReference>